<name>A0A356LKF9_9BURK</name>
<dbReference type="AlphaFoldDB" id="A0A356LKF9"/>
<dbReference type="NCBIfam" id="TIGR03373">
    <property type="entry name" value="VI_minor_4"/>
    <property type="match status" value="1"/>
</dbReference>
<dbReference type="InterPro" id="IPR017748">
    <property type="entry name" value="TagF"/>
</dbReference>
<dbReference type="Gene3D" id="3.40.1730.10">
    <property type="entry name" value="pa0076 domain"/>
    <property type="match status" value="1"/>
</dbReference>
<reference evidence="1 2" key="1">
    <citation type="journal article" date="2018" name="Nat. Biotechnol.">
        <title>A standardized bacterial taxonomy based on genome phylogeny substantially revises the tree of life.</title>
        <authorList>
            <person name="Parks D.H."/>
            <person name="Chuvochina M."/>
            <person name="Waite D.W."/>
            <person name="Rinke C."/>
            <person name="Skarshewski A."/>
            <person name="Chaumeil P.A."/>
            <person name="Hugenholtz P."/>
        </authorList>
    </citation>
    <scope>NUCLEOTIDE SEQUENCE [LARGE SCALE GENOMIC DNA]</scope>
    <source>
        <strain evidence="1">UBA10707</strain>
    </source>
</reference>
<dbReference type="Pfam" id="PF09867">
    <property type="entry name" value="TagF_N"/>
    <property type="match status" value="1"/>
</dbReference>
<organism evidence="1 2">
    <name type="scientific">Advenella kashmirensis</name>
    <dbReference type="NCBI Taxonomy" id="310575"/>
    <lineage>
        <taxon>Bacteria</taxon>
        <taxon>Pseudomonadati</taxon>
        <taxon>Pseudomonadota</taxon>
        <taxon>Betaproteobacteria</taxon>
        <taxon>Burkholderiales</taxon>
        <taxon>Alcaligenaceae</taxon>
    </lineage>
</organism>
<comment type="caution">
    <text evidence="1">The sequence shown here is derived from an EMBL/GenBank/DDBJ whole genome shotgun (WGS) entry which is preliminary data.</text>
</comment>
<dbReference type="Proteomes" id="UP000264036">
    <property type="component" value="Unassembled WGS sequence"/>
</dbReference>
<gene>
    <name evidence="1" type="primary">tagF</name>
    <name evidence="1" type="ORF">DD666_18545</name>
</gene>
<evidence type="ECO:0000313" key="2">
    <source>
        <dbReference type="Proteomes" id="UP000264036"/>
    </source>
</evidence>
<evidence type="ECO:0000313" key="1">
    <source>
        <dbReference type="EMBL" id="HBP31394.1"/>
    </source>
</evidence>
<dbReference type="PIRSF" id="PIRSF029287">
    <property type="entry name" value="UCP029287"/>
    <property type="match status" value="1"/>
</dbReference>
<dbReference type="EMBL" id="DOEK01000039">
    <property type="protein sequence ID" value="HBP31394.1"/>
    <property type="molecule type" value="Genomic_DNA"/>
</dbReference>
<accession>A0A356LKF9</accession>
<dbReference type="InterPro" id="IPR038225">
    <property type="entry name" value="TagF_sf"/>
</dbReference>
<sequence length="247" mass="27272">MGGISIDQLSESLGWYGKMPSSGDFVHRRLDQSLIGWWHRWLSSGLVAMHESVLLSAEQEYLSAPIWNFLIPASLGCDMVQMGCLAPSRDRVGRAYPLMAVLYVPATQYEAQQVSGSGRFYEQLGRSLLAAVGHGCSATQFEQNIQGARGTLTQMLTRASTQMIEDDGSSDILDILNGGHETAPIEKLDQNDSRWPELALCFNSDAHNSYWWTNQANGAAQKSMVHGGALNITLFNSLFITHTNFRL</sequence>
<protein>
    <submittedName>
        <fullName evidence="1">Type VI secretion system-associated protein TagF</fullName>
    </submittedName>
</protein>
<proteinExistence type="predicted"/>